<evidence type="ECO:0000256" key="3">
    <source>
        <dbReference type="ARBA" id="ARBA00023163"/>
    </source>
</evidence>
<name>A0ABU1NMW1_9BURK</name>
<dbReference type="PANTHER" id="PTHR44688:SF16">
    <property type="entry name" value="DNA-BINDING TRANSCRIPTIONAL ACTIVATOR DEVR_DOSR"/>
    <property type="match status" value="1"/>
</dbReference>
<comment type="caution">
    <text evidence="5">The sequence shown here is derived from an EMBL/GenBank/DDBJ whole genome shotgun (WGS) entry which is preliminary data.</text>
</comment>
<evidence type="ECO:0000313" key="6">
    <source>
        <dbReference type="Proteomes" id="UP001184230"/>
    </source>
</evidence>
<dbReference type="InterPro" id="IPR036388">
    <property type="entry name" value="WH-like_DNA-bd_sf"/>
</dbReference>
<dbReference type="GO" id="GO:0003677">
    <property type="term" value="F:DNA binding"/>
    <property type="evidence" value="ECO:0007669"/>
    <property type="project" value="UniProtKB-KW"/>
</dbReference>
<feature type="non-terminal residue" evidence="5">
    <location>
        <position position="532"/>
    </location>
</feature>
<feature type="domain" description="HTH luxR-type" evidence="4">
    <location>
        <begin position="469"/>
        <end position="532"/>
    </location>
</feature>
<keyword evidence="2 5" id="KW-0238">DNA-binding</keyword>
<proteinExistence type="predicted"/>
<keyword evidence="6" id="KW-1185">Reference proteome</keyword>
<dbReference type="Gene3D" id="1.10.10.10">
    <property type="entry name" value="Winged helix-like DNA-binding domain superfamily/Winged helix DNA-binding domain"/>
    <property type="match status" value="1"/>
</dbReference>
<keyword evidence="1" id="KW-0805">Transcription regulation</keyword>
<protein>
    <submittedName>
        <fullName evidence="5">DNA-binding CsgD family transcriptional regulator</fullName>
    </submittedName>
</protein>
<evidence type="ECO:0000313" key="5">
    <source>
        <dbReference type="EMBL" id="MDR6539792.1"/>
    </source>
</evidence>
<dbReference type="Proteomes" id="UP001184230">
    <property type="component" value="Unassembled WGS sequence"/>
</dbReference>
<organism evidence="5 6">
    <name type="scientific">Variovorax soli</name>
    <dbReference type="NCBI Taxonomy" id="376815"/>
    <lineage>
        <taxon>Bacteria</taxon>
        <taxon>Pseudomonadati</taxon>
        <taxon>Pseudomonadota</taxon>
        <taxon>Betaproteobacteria</taxon>
        <taxon>Burkholderiales</taxon>
        <taxon>Comamonadaceae</taxon>
        <taxon>Variovorax</taxon>
    </lineage>
</organism>
<dbReference type="InterPro" id="IPR016032">
    <property type="entry name" value="Sig_transdc_resp-reg_C-effctor"/>
</dbReference>
<dbReference type="PRINTS" id="PR00038">
    <property type="entry name" value="HTHLUXR"/>
</dbReference>
<dbReference type="PANTHER" id="PTHR44688">
    <property type="entry name" value="DNA-BINDING TRANSCRIPTIONAL ACTIVATOR DEVR_DOSR"/>
    <property type="match status" value="1"/>
</dbReference>
<dbReference type="PROSITE" id="PS00622">
    <property type="entry name" value="HTH_LUXR_1"/>
    <property type="match status" value="1"/>
</dbReference>
<dbReference type="EMBL" id="JAVDRF010000032">
    <property type="protein sequence ID" value="MDR6539792.1"/>
    <property type="molecule type" value="Genomic_DNA"/>
</dbReference>
<dbReference type="Pfam" id="PF00196">
    <property type="entry name" value="GerE"/>
    <property type="match status" value="1"/>
</dbReference>
<evidence type="ECO:0000256" key="2">
    <source>
        <dbReference type="ARBA" id="ARBA00023125"/>
    </source>
</evidence>
<evidence type="ECO:0000256" key="1">
    <source>
        <dbReference type="ARBA" id="ARBA00023015"/>
    </source>
</evidence>
<reference evidence="5 6" key="1">
    <citation type="submission" date="2023-07" db="EMBL/GenBank/DDBJ databases">
        <title>Sorghum-associated microbial communities from plants grown in Nebraska, USA.</title>
        <authorList>
            <person name="Schachtman D."/>
        </authorList>
    </citation>
    <scope>NUCLEOTIDE SEQUENCE [LARGE SCALE GENOMIC DNA]</scope>
    <source>
        <strain evidence="5 6">DS1781</strain>
    </source>
</reference>
<dbReference type="SUPFAM" id="SSF46894">
    <property type="entry name" value="C-terminal effector domain of the bipartite response regulators"/>
    <property type="match status" value="1"/>
</dbReference>
<dbReference type="RefSeq" id="WP_309907772.1">
    <property type="nucleotide sequence ID" value="NZ_JAVDRF010000032.1"/>
</dbReference>
<dbReference type="CDD" id="cd06170">
    <property type="entry name" value="LuxR_C_like"/>
    <property type="match status" value="1"/>
</dbReference>
<accession>A0ABU1NMW1</accession>
<sequence length="532" mass="58895">MLLRLAAQGEEDPVRRTLMFVRAGAWDKAQQSLAEATPDMLVRDESAQVIRLVEQFPADIQANSPWLAHARGLCAWTHYRYSAARSAMEQAATGFDALGRHDDAQRARAMQALAMFFCGHIAEARRLSETIRSQPMDHEAEVLSELFNFWYEAHYGPVEGPGRRLAKVVDLVRGNSAELWFRCMPRLIMFASRPGVCAQIQRLVHGARAATGDGHWSLQANTNLTEAWAFFWQGRIAEVEAELQRIEEDSNWLGQPAGLRIRLLTLKVSYQVICDDRDAVRATCDAIVAHVSFLDHSSDMPLAILIVVIAASAAIGDWPAVRTHLQGFHAVAGRENPSMQMFLRAFKAQLALQERDIDEALMTLRELATISTQFDTYHLDATVRTQLALAELAGGSPTAAWQALEPLIEHVVSSGNVGQVLLMGVQVLSRLSLAAWGDAASTEGLAVLRQWVETARRLKAGTHERPPVPATNDAGLSARELEVLALLADGQSNKLIARALHLSPHTVKRHVARILDRLDLASRMQAANWYRV</sequence>
<gene>
    <name evidence="5" type="ORF">J2739_005599</name>
</gene>
<keyword evidence="3" id="KW-0804">Transcription</keyword>
<dbReference type="SMART" id="SM00421">
    <property type="entry name" value="HTH_LUXR"/>
    <property type="match status" value="1"/>
</dbReference>
<dbReference type="InterPro" id="IPR000792">
    <property type="entry name" value="Tscrpt_reg_LuxR_C"/>
</dbReference>
<dbReference type="PROSITE" id="PS50043">
    <property type="entry name" value="HTH_LUXR_2"/>
    <property type="match status" value="1"/>
</dbReference>
<evidence type="ECO:0000259" key="4">
    <source>
        <dbReference type="PROSITE" id="PS50043"/>
    </source>
</evidence>